<protein>
    <submittedName>
        <fullName evidence="2">Uncharacterized protein</fullName>
    </submittedName>
</protein>
<evidence type="ECO:0000313" key="3">
    <source>
        <dbReference type="Proteomes" id="UP001165124"/>
    </source>
</evidence>
<feature type="compositionally biased region" description="Low complexity" evidence="1">
    <location>
        <begin position="35"/>
        <end position="47"/>
    </location>
</feature>
<dbReference type="Proteomes" id="UP001165124">
    <property type="component" value="Unassembled WGS sequence"/>
</dbReference>
<dbReference type="AlphaFoldDB" id="A0A9W6PXY5"/>
<evidence type="ECO:0000313" key="2">
    <source>
        <dbReference type="EMBL" id="GLW64928.1"/>
    </source>
</evidence>
<reference evidence="2" key="1">
    <citation type="submission" date="2023-02" db="EMBL/GenBank/DDBJ databases">
        <title>Actinomadura rubrobrunea NBRC 14622.</title>
        <authorList>
            <person name="Ichikawa N."/>
            <person name="Sato H."/>
            <person name="Tonouchi N."/>
        </authorList>
    </citation>
    <scope>NUCLEOTIDE SEQUENCE</scope>
    <source>
        <strain evidence="2">NBRC 14622</strain>
    </source>
</reference>
<dbReference type="RefSeq" id="WP_067911647.1">
    <property type="nucleotide sequence ID" value="NZ_BSRZ01000007.1"/>
</dbReference>
<feature type="region of interest" description="Disordered" evidence="1">
    <location>
        <begin position="17"/>
        <end position="68"/>
    </location>
</feature>
<feature type="compositionally biased region" description="Basic and acidic residues" evidence="1">
    <location>
        <begin position="57"/>
        <end position="68"/>
    </location>
</feature>
<dbReference type="EMBL" id="BSRZ01000007">
    <property type="protein sequence ID" value="GLW64928.1"/>
    <property type="molecule type" value="Genomic_DNA"/>
</dbReference>
<comment type="caution">
    <text evidence="2">The sequence shown here is derived from an EMBL/GenBank/DDBJ whole genome shotgun (WGS) entry which is preliminary data.</text>
</comment>
<keyword evidence="3" id="KW-1185">Reference proteome</keyword>
<organism evidence="2 3">
    <name type="scientific">Actinomadura rubrobrunea</name>
    <dbReference type="NCBI Taxonomy" id="115335"/>
    <lineage>
        <taxon>Bacteria</taxon>
        <taxon>Bacillati</taxon>
        <taxon>Actinomycetota</taxon>
        <taxon>Actinomycetes</taxon>
        <taxon>Streptosporangiales</taxon>
        <taxon>Thermomonosporaceae</taxon>
        <taxon>Actinomadura</taxon>
    </lineage>
</organism>
<accession>A0A9W6PXY5</accession>
<evidence type="ECO:0000256" key="1">
    <source>
        <dbReference type="SAM" id="MobiDB-lite"/>
    </source>
</evidence>
<name>A0A9W6PXY5_9ACTN</name>
<proteinExistence type="predicted"/>
<sequence>MGPVAGVSVTDTAVAADARKGMPRAHLGSTTEPSAAAPHAHAGRAMADPTAGLSGPFDHRTPKTGELT</sequence>
<gene>
    <name evidence="2" type="ORF">Arub01_31720</name>
</gene>